<feature type="chain" id="PRO_5033033323" evidence="1">
    <location>
        <begin position="27"/>
        <end position="269"/>
    </location>
</feature>
<accession>A0A832A872</accession>
<reference evidence="2" key="1">
    <citation type="journal article" date="2020" name="mSystems">
        <title>Genome- and Community-Level Interaction Insights into Carbon Utilization and Element Cycling Functions of Hydrothermarchaeota in Hydrothermal Sediment.</title>
        <authorList>
            <person name="Zhou Z."/>
            <person name="Liu Y."/>
            <person name="Xu W."/>
            <person name="Pan J."/>
            <person name="Luo Z.H."/>
            <person name="Li M."/>
        </authorList>
    </citation>
    <scope>NUCLEOTIDE SEQUENCE [LARGE SCALE GENOMIC DNA]</scope>
    <source>
        <strain evidence="2">SpSt-456</strain>
    </source>
</reference>
<evidence type="ECO:0000256" key="1">
    <source>
        <dbReference type="SAM" id="SignalP"/>
    </source>
</evidence>
<comment type="caution">
    <text evidence="2">The sequence shown here is derived from an EMBL/GenBank/DDBJ whole genome shotgun (WGS) entry which is preliminary data.</text>
</comment>
<sequence length="269" mass="30081">MGKSASRPVIMALALAWSLFFTSVHAADWVLYDDFQNNTVDISKWVVGFNGPLNGETAVYEHFGKLHLLLRAYGNLATDQGTTGAQLRTDIRGQSPRGIMADIEIMRYDFAVCPENANGRVRTRIGAMFFNKGHQVPNSHENDIWAVIQLVREAGSTDPEEMLTAELYTFLCGDTNCNQGTTIETLKLGLVAVGQKVRLRLEWDPENNRIIGQLNDNPEQAIAYEVEDTLPPSYPTRTIQLSYSVPNGQCQERPLAFMHSTIHNVWVLP</sequence>
<organism evidence="2">
    <name type="scientific">Desulfacinum infernum</name>
    <dbReference type="NCBI Taxonomy" id="35837"/>
    <lineage>
        <taxon>Bacteria</taxon>
        <taxon>Pseudomonadati</taxon>
        <taxon>Thermodesulfobacteriota</taxon>
        <taxon>Syntrophobacteria</taxon>
        <taxon>Syntrophobacterales</taxon>
        <taxon>Syntrophobacteraceae</taxon>
        <taxon>Desulfacinum</taxon>
    </lineage>
</organism>
<dbReference type="EMBL" id="DSTK01000038">
    <property type="protein sequence ID" value="HFK98195.1"/>
    <property type="molecule type" value="Genomic_DNA"/>
</dbReference>
<evidence type="ECO:0000313" key="2">
    <source>
        <dbReference type="EMBL" id="HFK98195.1"/>
    </source>
</evidence>
<feature type="signal peptide" evidence="1">
    <location>
        <begin position="1"/>
        <end position="26"/>
    </location>
</feature>
<gene>
    <name evidence="2" type="ORF">ENS06_12865</name>
</gene>
<protein>
    <submittedName>
        <fullName evidence="2">Uncharacterized protein</fullName>
    </submittedName>
</protein>
<keyword evidence="1" id="KW-0732">Signal</keyword>
<dbReference type="AlphaFoldDB" id="A0A832A872"/>
<proteinExistence type="predicted"/>
<name>A0A832A872_9BACT</name>